<reference evidence="6" key="1">
    <citation type="journal article" date="2020" name="Nature">
        <title>Giant virus diversity and host interactions through global metagenomics.</title>
        <authorList>
            <person name="Schulz F."/>
            <person name="Roux S."/>
            <person name="Paez-Espino D."/>
            <person name="Jungbluth S."/>
            <person name="Walsh D.A."/>
            <person name="Denef V.J."/>
            <person name="McMahon K.D."/>
            <person name="Konstantinidis K.T."/>
            <person name="Eloe-Fadrosh E.A."/>
            <person name="Kyrpides N.C."/>
            <person name="Woyke T."/>
        </authorList>
    </citation>
    <scope>NUCLEOTIDE SEQUENCE</scope>
    <source>
        <strain evidence="6">GVMAG-M-3300025880-76</strain>
    </source>
</reference>
<evidence type="ECO:0000256" key="3">
    <source>
        <dbReference type="ARBA" id="ARBA00022827"/>
    </source>
</evidence>
<dbReference type="InterPro" id="IPR018394">
    <property type="entry name" value="DNA_photolyase_1_CS_C"/>
</dbReference>
<evidence type="ECO:0000256" key="1">
    <source>
        <dbReference type="ARBA" id="ARBA00001974"/>
    </source>
</evidence>
<evidence type="ECO:0000313" key="6">
    <source>
        <dbReference type="EMBL" id="QHU02769.1"/>
    </source>
</evidence>
<dbReference type="SUPFAM" id="SSF48173">
    <property type="entry name" value="Cryptochrome/photolyase FAD-binding domain"/>
    <property type="match status" value="1"/>
</dbReference>
<dbReference type="Pfam" id="PF03441">
    <property type="entry name" value="FAD_binding_7"/>
    <property type="match status" value="1"/>
</dbReference>
<dbReference type="GO" id="GO:0003677">
    <property type="term" value="F:DNA binding"/>
    <property type="evidence" value="ECO:0007669"/>
    <property type="project" value="TreeGrafter"/>
</dbReference>
<proteinExistence type="predicted"/>
<organism evidence="6">
    <name type="scientific">viral metagenome</name>
    <dbReference type="NCBI Taxonomy" id="1070528"/>
    <lineage>
        <taxon>unclassified sequences</taxon>
        <taxon>metagenomes</taxon>
        <taxon>organismal metagenomes</taxon>
    </lineage>
</organism>
<name>A0A6C0JAT6_9ZZZZ</name>
<dbReference type="Pfam" id="PF00875">
    <property type="entry name" value="DNA_photolyase"/>
    <property type="match status" value="1"/>
</dbReference>
<dbReference type="GO" id="GO:0006950">
    <property type="term" value="P:response to stress"/>
    <property type="evidence" value="ECO:0007669"/>
    <property type="project" value="UniProtKB-ARBA"/>
</dbReference>
<accession>A0A6C0JAT6</accession>
<sequence length="453" mass="52916">MINKCNLVTPIFIFTPEQITAKNKYRSVHSIQFMIESLMELSSELTKKFGIPLQCFQGDNNVVLKSLIRDVGADIIGYNQDFTPYAKTRDDSIRNSIGKAIRVLSLEDYTLFNFSNGDINNPNSGEPYRKFTPFYNTFIKLHPYNYNHNCKALTKTSIANKFNTSSFESKYGIGLKDIMTKYVGKLFNKDNATTGGRKNGIKMLNRSLRHQDKYSELRNHLIVDTSRLSSYLKYGCISIREVYDSWKYQFGINSDLIRQLYWREFYAYILYCFPENLGNSMNSKYDRISWSKNKRYLEAWTTGTTGFPVVDAAMRQLNTTGYMHNRGRLIVASFLVKTLGIDWREGEQYFAKHLIDYDPASNNGNWQWVAGSGVDSQPYFRIFNPWSQSKTHDPECEYIKLYVPELENIEPKHIHEWSKYHSNYSNTTSYPKPIVDYSKQKEIILEKYKRALY</sequence>
<dbReference type="GO" id="GO:0071949">
    <property type="term" value="F:FAD binding"/>
    <property type="evidence" value="ECO:0007669"/>
    <property type="project" value="TreeGrafter"/>
</dbReference>
<protein>
    <recommendedName>
        <fullName evidence="5">Photolyase/cryptochrome alpha/beta domain-containing protein</fullName>
    </recommendedName>
</protein>
<dbReference type="InterPro" id="IPR005101">
    <property type="entry name" value="Cryptochr/Photolyase_FAD-bd"/>
</dbReference>
<dbReference type="InterPro" id="IPR036155">
    <property type="entry name" value="Crypto/Photolyase_N_sf"/>
</dbReference>
<evidence type="ECO:0000256" key="2">
    <source>
        <dbReference type="ARBA" id="ARBA00022630"/>
    </source>
</evidence>
<dbReference type="InterPro" id="IPR002081">
    <property type="entry name" value="Cryptochrome/DNA_photolyase_1"/>
</dbReference>
<dbReference type="PROSITE" id="PS51645">
    <property type="entry name" value="PHR_CRY_ALPHA_BETA"/>
    <property type="match status" value="1"/>
</dbReference>
<dbReference type="PANTHER" id="PTHR11455:SF9">
    <property type="entry name" value="CRYPTOCHROME CIRCADIAN CLOCK 5 ISOFORM X1"/>
    <property type="match status" value="1"/>
</dbReference>
<dbReference type="PROSITE" id="PS00691">
    <property type="entry name" value="DNA_PHOTOLYASES_1_2"/>
    <property type="match status" value="1"/>
</dbReference>
<dbReference type="PRINTS" id="PR00147">
    <property type="entry name" value="DNAPHOTLYASE"/>
</dbReference>
<keyword evidence="4" id="KW-0157">Chromophore</keyword>
<feature type="domain" description="Photolyase/cryptochrome alpha/beta" evidence="5">
    <location>
        <begin position="1"/>
        <end position="111"/>
    </location>
</feature>
<dbReference type="InterPro" id="IPR014729">
    <property type="entry name" value="Rossmann-like_a/b/a_fold"/>
</dbReference>
<dbReference type="InterPro" id="IPR006050">
    <property type="entry name" value="DNA_photolyase_N"/>
</dbReference>
<dbReference type="PROSITE" id="PS00394">
    <property type="entry name" value="DNA_PHOTOLYASES_1_1"/>
    <property type="match status" value="1"/>
</dbReference>
<dbReference type="Gene3D" id="3.40.50.620">
    <property type="entry name" value="HUPs"/>
    <property type="match status" value="1"/>
</dbReference>
<dbReference type="PANTHER" id="PTHR11455">
    <property type="entry name" value="CRYPTOCHROME"/>
    <property type="match status" value="1"/>
</dbReference>
<dbReference type="SUPFAM" id="SSF52425">
    <property type="entry name" value="Cryptochrome/photolyase, N-terminal domain"/>
    <property type="match status" value="1"/>
</dbReference>
<evidence type="ECO:0000256" key="4">
    <source>
        <dbReference type="ARBA" id="ARBA00022991"/>
    </source>
</evidence>
<dbReference type="GO" id="GO:0003904">
    <property type="term" value="F:deoxyribodipyrimidine photo-lyase activity"/>
    <property type="evidence" value="ECO:0007669"/>
    <property type="project" value="TreeGrafter"/>
</dbReference>
<dbReference type="GO" id="GO:0006139">
    <property type="term" value="P:nucleobase-containing compound metabolic process"/>
    <property type="evidence" value="ECO:0007669"/>
    <property type="project" value="UniProtKB-ARBA"/>
</dbReference>
<dbReference type="Gene3D" id="1.10.579.10">
    <property type="entry name" value="DNA Cyclobutane Dipyrimidine Photolyase, subunit A, domain 3"/>
    <property type="match status" value="1"/>
</dbReference>
<keyword evidence="2" id="KW-0285">Flavoprotein</keyword>
<evidence type="ECO:0000259" key="5">
    <source>
        <dbReference type="PROSITE" id="PS51645"/>
    </source>
</evidence>
<dbReference type="Gene3D" id="1.25.40.80">
    <property type="match status" value="1"/>
</dbReference>
<dbReference type="AlphaFoldDB" id="A0A6C0JAT6"/>
<dbReference type="EMBL" id="MN740362">
    <property type="protein sequence ID" value="QHU02769.1"/>
    <property type="molecule type" value="Genomic_DNA"/>
</dbReference>
<dbReference type="InterPro" id="IPR036134">
    <property type="entry name" value="Crypto/Photolyase_FAD-like_sf"/>
</dbReference>
<comment type="cofactor">
    <cofactor evidence="1">
        <name>FAD</name>
        <dbReference type="ChEBI" id="CHEBI:57692"/>
    </cofactor>
</comment>
<keyword evidence="3" id="KW-0274">FAD</keyword>